<sequence>MAEGLPISVSLESDGTKSISGLGCFLPSPTSIPKPCFLMVTSATFQGDEGFWRDRKLVRNLVIQHQGRSYSLGSCRIDVRKHDFDHDNIHDYRINVWPDNPISESPSI</sequence>
<evidence type="ECO:0000313" key="3">
    <source>
        <dbReference type="Proteomes" id="UP000695562"/>
    </source>
</evidence>
<protein>
    <submittedName>
        <fullName evidence="2">Uncharacterized protein</fullName>
    </submittedName>
</protein>
<dbReference type="Proteomes" id="UP000695562">
    <property type="component" value="Unassembled WGS sequence"/>
</dbReference>
<accession>A0A8J4Q054</accession>
<comment type="caution">
    <text evidence="2">The sequence shown here is derived from an EMBL/GenBank/DDBJ whole genome shotgun (WGS) entry which is preliminary data.</text>
</comment>
<keyword evidence="3" id="KW-1185">Reference proteome</keyword>
<proteinExistence type="inferred from homology"/>
<dbReference type="Pfam" id="PF05720">
    <property type="entry name" value="Dicty_CAD"/>
    <property type="match status" value="1"/>
</dbReference>
<dbReference type="EMBL" id="AJWJ01000004">
    <property type="protein sequence ID" value="KAF2078468.1"/>
    <property type="molecule type" value="Genomic_DNA"/>
</dbReference>
<name>A0A8J4Q054_9MYCE</name>
<gene>
    <name evidence="2" type="ORF">CYY_000218</name>
</gene>
<dbReference type="AlphaFoldDB" id="A0A8J4Q054"/>
<dbReference type="InterPro" id="IPR008601">
    <property type="entry name" value="Dicty_CAD"/>
</dbReference>
<evidence type="ECO:0000313" key="2">
    <source>
        <dbReference type="EMBL" id="KAF2078468.1"/>
    </source>
</evidence>
<dbReference type="GO" id="GO:0007155">
    <property type="term" value="P:cell adhesion"/>
    <property type="evidence" value="ECO:0007669"/>
    <property type="project" value="InterPro"/>
</dbReference>
<reference evidence="2" key="1">
    <citation type="submission" date="2020-01" db="EMBL/GenBank/DDBJ databases">
        <title>Development of genomics and gene disruption for Polysphondylium violaceum indicates a role for the polyketide synthase stlB in stalk morphogenesis.</title>
        <authorList>
            <person name="Narita B."/>
            <person name="Kawabe Y."/>
            <person name="Kin K."/>
            <person name="Saito T."/>
            <person name="Gibbs R."/>
            <person name="Kuspa A."/>
            <person name="Muzny D."/>
            <person name="Queller D."/>
            <person name="Richards S."/>
            <person name="Strassman J."/>
            <person name="Sucgang R."/>
            <person name="Worley K."/>
            <person name="Schaap P."/>
        </authorList>
    </citation>
    <scope>NUCLEOTIDE SEQUENCE</scope>
    <source>
        <strain evidence="2">QSvi11</strain>
    </source>
</reference>
<evidence type="ECO:0000256" key="1">
    <source>
        <dbReference type="ARBA" id="ARBA00009822"/>
    </source>
</evidence>
<organism evidence="2 3">
    <name type="scientific">Polysphondylium violaceum</name>
    <dbReference type="NCBI Taxonomy" id="133409"/>
    <lineage>
        <taxon>Eukaryota</taxon>
        <taxon>Amoebozoa</taxon>
        <taxon>Evosea</taxon>
        <taxon>Eumycetozoa</taxon>
        <taxon>Dictyostelia</taxon>
        <taxon>Dictyosteliales</taxon>
        <taxon>Dictyosteliaceae</taxon>
        <taxon>Polysphondylium</taxon>
    </lineage>
</organism>
<comment type="similarity">
    <text evidence="1">Belongs to the csb family.</text>
</comment>